<protein>
    <submittedName>
        <fullName evidence="3">Uncharacterized protein</fullName>
    </submittedName>
</protein>
<sequence length="655" mass="73796">MSFGVSSEEPHAYVAYVDGEKEVVPLSFFKKFCADRRKEGWDRKYLYQVFWSPKSDDSPREALRRMPEIPVCEIGTTSSNRAGYYRATVLLVADSYEEVTASLERKRCPAGNMVGTYTSFDEPRRLKQSKNEIGMNNTSDQKPKTKKVKKPAGINQVAQITNASDITDCLKRTFASVLNETADEIDEPSECDSNSKSDTSRMKSHGNNEKNTCKDKEKNSQNAAVHKEASTNKKSHGNNEKNTCKDKEKNSQNAAVHKEASTNKKSNEGTRNIKMKVQNVKDKSKRRKGEKIAKQTSDKLESIRECPPQNIREQSNSKSTASKGNSILQLSSDNEENNSEKSDKEQHSSHKPTADTVDMITNNSFETRGDSVDEMKEADNWFASLDEGGHTDTAEESEEENPRKECYMKDSETSSNPVKSGSSVKRKLPFAHSDETLGDEPSLRVLTIDSEICQSEGGKKKRLIRRISSLQNKTYADTTDSEFEVDGKKFTCDPDYTPRKTEELKALIKIKDATIKKLQGLNLRHQENIFKFEDKMSLLEKENLELKQQVESLQAKLKSVNQRKENVTVQHKEQIFVSSSKKNPYSDSHDKKTSTSQHKVNVPFQKPVLSPSSSPEGAGGLCEPVYSSASDDEAAEEKKVVHYLIFIDSDFWESE</sequence>
<proteinExistence type="predicted"/>
<evidence type="ECO:0000256" key="2">
    <source>
        <dbReference type="SAM" id="MobiDB-lite"/>
    </source>
</evidence>
<feature type="compositionally biased region" description="Basic and acidic residues" evidence="2">
    <location>
        <begin position="338"/>
        <end position="348"/>
    </location>
</feature>
<feature type="region of interest" description="Disordered" evidence="2">
    <location>
        <begin position="181"/>
        <end position="437"/>
    </location>
</feature>
<dbReference type="Proteomes" id="UP001075354">
    <property type="component" value="Chromosome 8"/>
</dbReference>
<evidence type="ECO:0000313" key="3">
    <source>
        <dbReference type="EMBL" id="KAJ1525571.1"/>
    </source>
</evidence>
<organism evidence="3 4">
    <name type="scientific">Megalurothrips usitatus</name>
    <name type="common">bean blossom thrips</name>
    <dbReference type="NCBI Taxonomy" id="439358"/>
    <lineage>
        <taxon>Eukaryota</taxon>
        <taxon>Metazoa</taxon>
        <taxon>Ecdysozoa</taxon>
        <taxon>Arthropoda</taxon>
        <taxon>Hexapoda</taxon>
        <taxon>Insecta</taxon>
        <taxon>Pterygota</taxon>
        <taxon>Neoptera</taxon>
        <taxon>Paraneoptera</taxon>
        <taxon>Thysanoptera</taxon>
        <taxon>Terebrantia</taxon>
        <taxon>Thripoidea</taxon>
        <taxon>Thripidae</taxon>
        <taxon>Megalurothrips</taxon>
    </lineage>
</organism>
<feature type="region of interest" description="Disordered" evidence="2">
    <location>
        <begin position="578"/>
        <end position="629"/>
    </location>
</feature>
<feature type="compositionally biased region" description="Basic and acidic residues" evidence="2">
    <location>
        <begin position="193"/>
        <end position="268"/>
    </location>
</feature>
<evidence type="ECO:0000256" key="1">
    <source>
        <dbReference type="SAM" id="Coils"/>
    </source>
</evidence>
<feature type="coiled-coil region" evidence="1">
    <location>
        <begin position="529"/>
        <end position="570"/>
    </location>
</feature>
<feature type="region of interest" description="Disordered" evidence="2">
    <location>
        <begin position="124"/>
        <end position="152"/>
    </location>
</feature>
<accession>A0AAV7XPC6</accession>
<feature type="compositionally biased region" description="Polar residues" evidence="2">
    <location>
        <begin position="311"/>
        <end position="330"/>
    </location>
</feature>
<reference evidence="3" key="1">
    <citation type="submission" date="2022-12" db="EMBL/GenBank/DDBJ databases">
        <title>Chromosome-level genome assembly of the bean flower thrips Megalurothrips usitatus.</title>
        <authorList>
            <person name="Ma L."/>
            <person name="Liu Q."/>
            <person name="Li H."/>
            <person name="Cai W."/>
        </authorList>
    </citation>
    <scope>NUCLEOTIDE SEQUENCE</scope>
    <source>
        <strain evidence="3">Cailab_2022a</strain>
    </source>
</reference>
<evidence type="ECO:0000313" key="4">
    <source>
        <dbReference type="Proteomes" id="UP001075354"/>
    </source>
</evidence>
<feature type="compositionally biased region" description="Basic and acidic residues" evidence="2">
    <location>
        <begin position="400"/>
        <end position="412"/>
    </location>
</feature>
<name>A0AAV7XPC6_9NEOP</name>
<dbReference type="EMBL" id="JAPTSV010000008">
    <property type="protein sequence ID" value="KAJ1525571.1"/>
    <property type="molecule type" value="Genomic_DNA"/>
</dbReference>
<comment type="caution">
    <text evidence="3">The sequence shown here is derived from an EMBL/GenBank/DDBJ whole genome shotgun (WGS) entry which is preliminary data.</text>
</comment>
<gene>
    <name evidence="3" type="ORF">ONE63_010375</name>
</gene>
<dbReference type="AlphaFoldDB" id="A0AAV7XPC6"/>
<keyword evidence="1" id="KW-0175">Coiled coil</keyword>
<feature type="compositionally biased region" description="Polar residues" evidence="2">
    <location>
        <begin position="413"/>
        <end position="423"/>
    </location>
</feature>
<keyword evidence="4" id="KW-1185">Reference proteome</keyword>
<feature type="compositionally biased region" description="Basic and acidic residues" evidence="2">
    <location>
        <begin position="367"/>
        <end position="379"/>
    </location>
</feature>
<feature type="compositionally biased region" description="Basic and acidic residues" evidence="2">
    <location>
        <begin position="290"/>
        <end position="304"/>
    </location>
</feature>
<feature type="compositionally biased region" description="Acidic residues" evidence="2">
    <location>
        <begin position="181"/>
        <end position="190"/>
    </location>
</feature>